<organism evidence="2 3">
    <name type="scientific">Phaseolus angularis</name>
    <name type="common">Azuki bean</name>
    <name type="synonym">Vigna angularis</name>
    <dbReference type="NCBI Taxonomy" id="3914"/>
    <lineage>
        <taxon>Eukaryota</taxon>
        <taxon>Viridiplantae</taxon>
        <taxon>Streptophyta</taxon>
        <taxon>Embryophyta</taxon>
        <taxon>Tracheophyta</taxon>
        <taxon>Spermatophyta</taxon>
        <taxon>Magnoliopsida</taxon>
        <taxon>eudicotyledons</taxon>
        <taxon>Gunneridae</taxon>
        <taxon>Pentapetalae</taxon>
        <taxon>rosids</taxon>
        <taxon>fabids</taxon>
        <taxon>Fabales</taxon>
        <taxon>Fabaceae</taxon>
        <taxon>Papilionoideae</taxon>
        <taxon>50 kb inversion clade</taxon>
        <taxon>NPAAA clade</taxon>
        <taxon>indigoferoid/millettioid clade</taxon>
        <taxon>Phaseoleae</taxon>
        <taxon>Vigna</taxon>
    </lineage>
</organism>
<evidence type="ECO:0000313" key="2">
    <source>
        <dbReference type="EMBL" id="KOM33390.1"/>
    </source>
</evidence>
<gene>
    <name evidence="2" type="ORF">LR48_Vigan01g294600</name>
</gene>
<dbReference type="AlphaFoldDB" id="A0A0L9TS71"/>
<dbReference type="PANTHER" id="PTHR46148">
    <property type="entry name" value="CHROMO DOMAIN-CONTAINING PROTEIN"/>
    <property type="match status" value="1"/>
</dbReference>
<dbReference type="InterPro" id="IPR056924">
    <property type="entry name" value="SH3_Tf2-1"/>
</dbReference>
<dbReference type="Pfam" id="PF24626">
    <property type="entry name" value="SH3_Tf2-1"/>
    <property type="match status" value="1"/>
</dbReference>
<accession>A0A0L9TS71</accession>
<dbReference type="InterPro" id="IPR016197">
    <property type="entry name" value="Chromo-like_dom_sf"/>
</dbReference>
<sequence length="179" mass="21024">MVKQANRKRRPINIKVDDWVFLKIRPHRQTSMTVKLHSKLKARYYGPFKVIQKIGEVAFRLELPATARIHPVFHVSQLKLAIGTKQVEAELPADLQVGGYTCWPNKVLNRRVQQHEEEQREQVLVEWQEGGADSATWEDRSLMQEQFPEFDLGDKVGFQEGSNVREWRVYERKKGKQKM</sequence>
<evidence type="ECO:0000259" key="1">
    <source>
        <dbReference type="Pfam" id="PF24626"/>
    </source>
</evidence>
<dbReference type="EMBL" id="CM003371">
    <property type="protein sequence ID" value="KOM33390.1"/>
    <property type="molecule type" value="Genomic_DNA"/>
</dbReference>
<dbReference type="PANTHER" id="PTHR46148:SF52">
    <property type="entry name" value="OS04G0603800 PROTEIN"/>
    <property type="match status" value="1"/>
</dbReference>
<dbReference type="STRING" id="3914.A0A0L9TS71"/>
<reference evidence="3" key="1">
    <citation type="journal article" date="2015" name="Proc. Natl. Acad. Sci. U.S.A.">
        <title>Genome sequencing of adzuki bean (Vigna angularis) provides insight into high starch and low fat accumulation and domestication.</title>
        <authorList>
            <person name="Yang K."/>
            <person name="Tian Z."/>
            <person name="Chen C."/>
            <person name="Luo L."/>
            <person name="Zhao B."/>
            <person name="Wang Z."/>
            <person name="Yu L."/>
            <person name="Li Y."/>
            <person name="Sun Y."/>
            <person name="Li W."/>
            <person name="Chen Y."/>
            <person name="Li Y."/>
            <person name="Zhang Y."/>
            <person name="Ai D."/>
            <person name="Zhao J."/>
            <person name="Shang C."/>
            <person name="Ma Y."/>
            <person name="Wu B."/>
            <person name="Wang M."/>
            <person name="Gao L."/>
            <person name="Sun D."/>
            <person name="Zhang P."/>
            <person name="Guo F."/>
            <person name="Wang W."/>
            <person name="Li Y."/>
            <person name="Wang J."/>
            <person name="Varshney R.K."/>
            <person name="Wang J."/>
            <person name="Ling H.Q."/>
            <person name="Wan P."/>
        </authorList>
    </citation>
    <scope>NUCLEOTIDE SEQUENCE</scope>
    <source>
        <strain evidence="3">cv. Jingnong 6</strain>
    </source>
</reference>
<name>A0A0L9TS71_PHAAN</name>
<dbReference type="Proteomes" id="UP000053144">
    <property type="component" value="Chromosome 1"/>
</dbReference>
<feature type="domain" description="Tf2-1-like SH3-like" evidence="1">
    <location>
        <begin position="18"/>
        <end position="79"/>
    </location>
</feature>
<dbReference type="OMA" id="PYSIIAK"/>
<evidence type="ECO:0000313" key="3">
    <source>
        <dbReference type="Proteomes" id="UP000053144"/>
    </source>
</evidence>
<proteinExistence type="predicted"/>
<protein>
    <recommendedName>
        <fullName evidence="1">Tf2-1-like SH3-like domain-containing protein</fullName>
    </recommendedName>
</protein>
<dbReference type="SUPFAM" id="SSF54160">
    <property type="entry name" value="Chromo domain-like"/>
    <property type="match status" value="1"/>
</dbReference>
<dbReference type="Gramene" id="KOM33390">
    <property type="protein sequence ID" value="KOM33390"/>
    <property type="gene ID" value="LR48_Vigan01g294600"/>
</dbReference>